<reference evidence="6 7" key="1">
    <citation type="submission" date="2022-03" db="EMBL/GenBank/DDBJ databases">
        <title>Streptomyces yunnanensis P86,complete genome.</title>
        <authorList>
            <person name="Chen S."/>
            <person name="Zhang Q."/>
        </authorList>
    </citation>
    <scope>NUCLEOTIDE SEQUENCE [LARGE SCALE GENOMIC DNA]</scope>
    <source>
        <strain evidence="6 7">P86</strain>
    </source>
</reference>
<sequence>MTSSERRPDTGGLVWFDEPAPPRATEQLSRERIVAAAMELADDQVPGEITMRALAARLGVRSPMALYRYVGSKDGLVDLMTDQVYGQITVPRGDGWRAALQGLGRTSWDAVQRHLWFARLAFSRPPMGPNALHLYDTALAELEPLGLDAATRMGFVKTVLGHVLGSGLALLEEHTMRARVGLHSDSDLHAAVVPYLERIAAAGEHPHFIRWATDPQRLAPEPQSFEQVLEWLLDGLATLLPPEDRSPV</sequence>
<dbReference type="Gene3D" id="1.10.357.10">
    <property type="entry name" value="Tetracycline Repressor, domain 2"/>
    <property type="match status" value="1"/>
</dbReference>
<gene>
    <name evidence="6" type="ORF">MOV08_01970</name>
</gene>
<evidence type="ECO:0000256" key="3">
    <source>
        <dbReference type="ARBA" id="ARBA00023163"/>
    </source>
</evidence>
<accession>A0ABY8A3B9</accession>
<dbReference type="EMBL" id="CP095749">
    <property type="protein sequence ID" value="WEB38192.1"/>
    <property type="molecule type" value="Genomic_DNA"/>
</dbReference>
<dbReference type="SUPFAM" id="SSF46689">
    <property type="entry name" value="Homeodomain-like"/>
    <property type="match status" value="1"/>
</dbReference>
<dbReference type="InterPro" id="IPR009057">
    <property type="entry name" value="Homeodomain-like_sf"/>
</dbReference>
<keyword evidence="1" id="KW-0805">Transcription regulation</keyword>
<evidence type="ECO:0000256" key="2">
    <source>
        <dbReference type="ARBA" id="ARBA00023125"/>
    </source>
</evidence>
<keyword evidence="2" id="KW-0238">DNA-binding</keyword>
<dbReference type="SUPFAM" id="SSF48498">
    <property type="entry name" value="Tetracyclin repressor-like, C-terminal domain"/>
    <property type="match status" value="1"/>
</dbReference>
<keyword evidence="3" id="KW-0804">Transcription</keyword>
<dbReference type="InterPro" id="IPR036271">
    <property type="entry name" value="Tet_transcr_reg_TetR-rel_C_sf"/>
</dbReference>
<evidence type="ECO:0000313" key="6">
    <source>
        <dbReference type="EMBL" id="WEB38192.1"/>
    </source>
</evidence>
<feature type="domain" description="Tetracycline repressor TetR C-terminal" evidence="5">
    <location>
        <begin position="94"/>
        <end position="239"/>
    </location>
</feature>
<dbReference type="Proteomes" id="UP001218629">
    <property type="component" value="Chromosome"/>
</dbReference>
<evidence type="ECO:0000259" key="5">
    <source>
        <dbReference type="Pfam" id="PF02909"/>
    </source>
</evidence>
<dbReference type="Pfam" id="PF00440">
    <property type="entry name" value="TetR_N"/>
    <property type="match status" value="1"/>
</dbReference>
<evidence type="ECO:0000256" key="1">
    <source>
        <dbReference type="ARBA" id="ARBA00023015"/>
    </source>
</evidence>
<proteinExistence type="predicted"/>
<dbReference type="RefSeq" id="WP_039639942.1">
    <property type="nucleotide sequence ID" value="NZ_CP095749.1"/>
</dbReference>
<dbReference type="PANTHER" id="PTHR30055:SF151">
    <property type="entry name" value="TRANSCRIPTIONAL REGULATORY PROTEIN"/>
    <property type="match status" value="1"/>
</dbReference>
<dbReference type="PANTHER" id="PTHR30055">
    <property type="entry name" value="HTH-TYPE TRANSCRIPTIONAL REGULATOR RUTR"/>
    <property type="match status" value="1"/>
</dbReference>
<dbReference type="InterPro" id="IPR004111">
    <property type="entry name" value="Repressor_TetR_C"/>
</dbReference>
<dbReference type="Pfam" id="PF02909">
    <property type="entry name" value="TetR_C_1"/>
    <property type="match status" value="1"/>
</dbReference>
<protein>
    <submittedName>
        <fullName evidence="6">TetR/AcrR family transcriptional regulator</fullName>
    </submittedName>
</protein>
<name>A0ABY8A3B9_9ACTN</name>
<evidence type="ECO:0000313" key="7">
    <source>
        <dbReference type="Proteomes" id="UP001218629"/>
    </source>
</evidence>
<organism evidence="6 7">
    <name type="scientific">Streptomyces yunnanensis</name>
    <dbReference type="NCBI Taxonomy" id="156453"/>
    <lineage>
        <taxon>Bacteria</taxon>
        <taxon>Bacillati</taxon>
        <taxon>Actinomycetota</taxon>
        <taxon>Actinomycetes</taxon>
        <taxon>Kitasatosporales</taxon>
        <taxon>Streptomycetaceae</taxon>
        <taxon>Streptomyces</taxon>
    </lineage>
</organism>
<dbReference type="InterPro" id="IPR050109">
    <property type="entry name" value="HTH-type_TetR-like_transc_reg"/>
</dbReference>
<dbReference type="Gene3D" id="1.10.10.60">
    <property type="entry name" value="Homeodomain-like"/>
    <property type="match status" value="1"/>
</dbReference>
<keyword evidence="7" id="KW-1185">Reference proteome</keyword>
<feature type="domain" description="HTH tetR-type" evidence="4">
    <location>
        <begin position="33"/>
        <end position="78"/>
    </location>
</feature>
<dbReference type="InterPro" id="IPR001647">
    <property type="entry name" value="HTH_TetR"/>
</dbReference>
<evidence type="ECO:0000259" key="4">
    <source>
        <dbReference type="Pfam" id="PF00440"/>
    </source>
</evidence>